<sequence>MQSPNLPLVELKNITTQFGSQVVHQNLNLKINRGERLALVGGSGSGKSVLLSEIALLKTPQAGSVTLFGQATDQLSTNHLIQLRKKMGIMFQQGAMFTSLNLLENIMLPLREHQRLPESFIKELAMLKIKLVGLAASAATKLPQELSGGMLKRAAVARALALDPNLLLLDEPTAGLDPASASDFDDMLLELHATLDLTLILVTHDLDSLWRVSNQVAFLGDKQVLSKAPMEKLTVNSHPVIKHYFANTRAAGARTRGIGVNQG</sequence>
<dbReference type="GO" id="GO:0005524">
    <property type="term" value="F:ATP binding"/>
    <property type="evidence" value="ECO:0007669"/>
    <property type="project" value="UniProtKB-KW"/>
</dbReference>
<gene>
    <name evidence="5" type="ORF">GCM10007878_03240</name>
</gene>
<dbReference type="InterPro" id="IPR017871">
    <property type="entry name" value="ABC_transporter-like_CS"/>
</dbReference>
<dbReference type="PANTHER" id="PTHR43023">
    <property type="entry name" value="PROTEIN TRIGALACTOSYLDIACYLGLYCEROL 3, CHLOROPLASTIC"/>
    <property type="match status" value="1"/>
</dbReference>
<evidence type="ECO:0000256" key="2">
    <source>
        <dbReference type="ARBA" id="ARBA00022741"/>
    </source>
</evidence>
<dbReference type="SUPFAM" id="SSF52540">
    <property type="entry name" value="P-loop containing nucleoside triphosphate hydrolases"/>
    <property type="match status" value="1"/>
</dbReference>
<comment type="caution">
    <text evidence="5">The sequence shown here is derived from an EMBL/GenBank/DDBJ whole genome shotgun (WGS) entry which is preliminary data.</text>
</comment>
<dbReference type="EMBL" id="BSOR01000006">
    <property type="protein sequence ID" value="GLR62889.1"/>
    <property type="molecule type" value="Genomic_DNA"/>
</dbReference>
<dbReference type="PROSITE" id="PS00211">
    <property type="entry name" value="ABC_TRANSPORTER_1"/>
    <property type="match status" value="1"/>
</dbReference>
<dbReference type="PROSITE" id="PS50893">
    <property type="entry name" value="ABC_TRANSPORTER_2"/>
    <property type="match status" value="1"/>
</dbReference>
<keyword evidence="6" id="KW-1185">Reference proteome</keyword>
<name>A0ABQ5ZRW2_9GAMM</name>
<dbReference type="Gene3D" id="3.40.50.300">
    <property type="entry name" value="P-loop containing nucleotide triphosphate hydrolases"/>
    <property type="match status" value="1"/>
</dbReference>
<dbReference type="SMART" id="SM00382">
    <property type="entry name" value="AAA"/>
    <property type="match status" value="1"/>
</dbReference>
<organism evidence="5 6">
    <name type="scientific">Marinospirillum insulare</name>
    <dbReference type="NCBI Taxonomy" id="217169"/>
    <lineage>
        <taxon>Bacteria</taxon>
        <taxon>Pseudomonadati</taxon>
        <taxon>Pseudomonadota</taxon>
        <taxon>Gammaproteobacteria</taxon>
        <taxon>Oceanospirillales</taxon>
        <taxon>Oceanospirillaceae</taxon>
        <taxon>Marinospirillum</taxon>
    </lineage>
</organism>
<dbReference type="RefSeq" id="WP_051610228.1">
    <property type="nucleotide sequence ID" value="NZ_BSOR01000006.1"/>
</dbReference>
<dbReference type="Proteomes" id="UP001156682">
    <property type="component" value="Unassembled WGS sequence"/>
</dbReference>
<protein>
    <submittedName>
        <fullName evidence="5">ABC transporter ATP-binding protein</fullName>
    </submittedName>
</protein>
<proteinExistence type="predicted"/>
<reference evidence="6" key="1">
    <citation type="journal article" date="2019" name="Int. J. Syst. Evol. Microbiol.">
        <title>The Global Catalogue of Microorganisms (GCM) 10K type strain sequencing project: providing services to taxonomists for standard genome sequencing and annotation.</title>
        <authorList>
            <consortium name="The Broad Institute Genomics Platform"/>
            <consortium name="The Broad Institute Genome Sequencing Center for Infectious Disease"/>
            <person name="Wu L."/>
            <person name="Ma J."/>
        </authorList>
    </citation>
    <scope>NUCLEOTIDE SEQUENCE [LARGE SCALE GENOMIC DNA]</scope>
    <source>
        <strain evidence="6">NBRC 100033</strain>
    </source>
</reference>
<evidence type="ECO:0000256" key="3">
    <source>
        <dbReference type="ARBA" id="ARBA00022840"/>
    </source>
</evidence>
<keyword evidence="1" id="KW-0813">Transport</keyword>
<accession>A0ABQ5ZRW2</accession>
<dbReference type="InterPro" id="IPR027417">
    <property type="entry name" value="P-loop_NTPase"/>
</dbReference>
<evidence type="ECO:0000313" key="6">
    <source>
        <dbReference type="Proteomes" id="UP001156682"/>
    </source>
</evidence>
<feature type="domain" description="ABC transporter" evidence="4">
    <location>
        <begin position="9"/>
        <end position="246"/>
    </location>
</feature>
<evidence type="ECO:0000259" key="4">
    <source>
        <dbReference type="PROSITE" id="PS50893"/>
    </source>
</evidence>
<keyword evidence="2" id="KW-0547">Nucleotide-binding</keyword>
<dbReference type="Pfam" id="PF00005">
    <property type="entry name" value="ABC_tran"/>
    <property type="match status" value="1"/>
</dbReference>
<evidence type="ECO:0000256" key="1">
    <source>
        <dbReference type="ARBA" id="ARBA00022448"/>
    </source>
</evidence>
<dbReference type="InterPro" id="IPR003593">
    <property type="entry name" value="AAA+_ATPase"/>
</dbReference>
<evidence type="ECO:0000313" key="5">
    <source>
        <dbReference type="EMBL" id="GLR62889.1"/>
    </source>
</evidence>
<dbReference type="InterPro" id="IPR003439">
    <property type="entry name" value="ABC_transporter-like_ATP-bd"/>
</dbReference>
<keyword evidence="3 5" id="KW-0067">ATP-binding</keyword>
<dbReference type="PANTHER" id="PTHR43023:SF3">
    <property type="entry name" value="PROTEIN TRIGALACTOSYLDIACYLGLYCEROL 3, CHLOROPLASTIC"/>
    <property type="match status" value="1"/>
</dbReference>